<dbReference type="OrthoDB" id="1431247at2759"/>
<evidence type="ECO:0000313" key="7">
    <source>
        <dbReference type="Proteomes" id="UP000789739"/>
    </source>
</evidence>
<sequence>MSLINLTPEFGRLESQMNRLFNDYFGDLHVASRGHSGASRWKPVIDVHETDKEYLVNAELPGVKKENINLDLHDNALVISGEAKQDNNFQEGNVYVQERRYGSFSRTIGLPNNINTDAVSAKFNDGVLEVTIPKAEEVQPKKVEIS</sequence>
<protein>
    <submittedName>
        <fullName evidence="6">2637_t:CDS:1</fullName>
    </submittedName>
</protein>
<dbReference type="PANTHER" id="PTHR11527">
    <property type="entry name" value="HEAT-SHOCK PROTEIN 20 FAMILY MEMBER"/>
    <property type="match status" value="1"/>
</dbReference>
<evidence type="ECO:0000259" key="4">
    <source>
        <dbReference type="PROSITE" id="PS01031"/>
    </source>
</evidence>
<dbReference type="PROSITE" id="PS01031">
    <property type="entry name" value="SHSP"/>
    <property type="match status" value="1"/>
</dbReference>
<comment type="caution">
    <text evidence="6">The sequence shown here is derived from an EMBL/GenBank/DDBJ whole genome shotgun (WGS) entry which is preliminary data.</text>
</comment>
<dbReference type="InterPro" id="IPR008978">
    <property type="entry name" value="HSP20-like_chaperone"/>
</dbReference>
<dbReference type="CDD" id="cd06464">
    <property type="entry name" value="ACD_sHsps-like"/>
    <property type="match status" value="1"/>
</dbReference>
<dbReference type="Proteomes" id="UP000789739">
    <property type="component" value="Unassembled WGS sequence"/>
</dbReference>
<keyword evidence="1" id="KW-0346">Stress response</keyword>
<evidence type="ECO:0000259" key="5">
    <source>
        <dbReference type="PROSITE" id="PS51203"/>
    </source>
</evidence>
<reference evidence="6" key="1">
    <citation type="submission" date="2021-06" db="EMBL/GenBank/DDBJ databases">
        <authorList>
            <person name="Kallberg Y."/>
            <person name="Tangrot J."/>
            <person name="Rosling A."/>
        </authorList>
    </citation>
    <scope>NUCLEOTIDE SEQUENCE</scope>
    <source>
        <strain evidence="6">BR232B</strain>
    </source>
</reference>
<dbReference type="InterPro" id="IPR002068">
    <property type="entry name" value="A-crystallin/Hsp20_dom"/>
</dbReference>
<accession>A0A9N9C854</accession>
<feature type="domain" description="SHSP" evidence="4">
    <location>
        <begin position="35"/>
        <end position="146"/>
    </location>
</feature>
<dbReference type="SUPFAM" id="SSF49764">
    <property type="entry name" value="HSP20-like chaperones"/>
    <property type="match status" value="1"/>
</dbReference>
<dbReference type="InterPro" id="IPR007052">
    <property type="entry name" value="CS_dom"/>
</dbReference>
<gene>
    <name evidence="6" type="ORF">PBRASI_LOCUS7206</name>
</gene>
<dbReference type="Pfam" id="PF00011">
    <property type="entry name" value="HSP20"/>
    <property type="match status" value="1"/>
</dbReference>
<proteinExistence type="inferred from homology"/>
<feature type="domain" description="CS" evidence="5">
    <location>
        <begin position="40"/>
        <end position="144"/>
    </location>
</feature>
<dbReference type="EMBL" id="CAJVPI010001069">
    <property type="protein sequence ID" value="CAG8592614.1"/>
    <property type="molecule type" value="Genomic_DNA"/>
</dbReference>
<evidence type="ECO:0000256" key="3">
    <source>
        <dbReference type="RuleBase" id="RU003616"/>
    </source>
</evidence>
<organism evidence="6 7">
    <name type="scientific">Paraglomus brasilianum</name>
    <dbReference type="NCBI Taxonomy" id="144538"/>
    <lineage>
        <taxon>Eukaryota</taxon>
        <taxon>Fungi</taxon>
        <taxon>Fungi incertae sedis</taxon>
        <taxon>Mucoromycota</taxon>
        <taxon>Glomeromycotina</taxon>
        <taxon>Glomeromycetes</taxon>
        <taxon>Paraglomerales</taxon>
        <taxon>Paraglomeraceae</taxon>
        <taxon>Paraglomus</taxon>
    </lineage>
</organism>
<dbReference type="AlphaFoldDB" id="A0A9N9C854"/>
<evidence type="ECO:0000256" key="1">
    <source>
        <dbReference type="ARBA" id="ARBA00023016"/>
    </source>
</evidence>
<comment type="similarity">
    <text evidence="2 3">Belongs to the small heat shock protein (HSP20) family.</text>
</comment>
<keyword evidence="7" id="KW-1185">Reference proteome</keyword>
<evidence type="ECO:0000256" key="2">
    <source>
        <dbReference type="PROSITE-ProRule" id="PRU00285"/>
    </source>
</evidence>
<dbReference type="InterPro" id="IPR031107">
    <property type="entry name" value="Small_HSP"/>
</dbReference>
<dbReference type="Gene3D" id="2.60.40.790">
    <property type="match status" value="1"/>
</dbReference>
<evidence type="ECO:0000313" key="6">
    <source>
        <dbReference type="EMBL" id="CAG8592614.1"/>
    </source>
</evidence>
<name>A0A9N9C854_9GLOM</name>
<dbReference type="PROSITE" id="PS51203">
    <property type="entry name" value="CS"/>
    <property type="match status" value="1"/>
</dbReference>